<keyword evidence="2" id="KW-1185">Reference proteome</keyword>
<gene>
    <name evidence="1" type="ORF">C7460_10536</name>
</gene>
<comment type="caution">
    <text evidence="1">The sequence shown here is derived from an EMBL/GenBank/DDBJ whole genome shotgun (WGS) entry which is preliminary data.</text>
</comment>
<evidence type="ECO:0000313" key="1">
    <source>
        <dbReference type="EMBL" id="REE00415.1"/>
    </source>
</evidence>
<organism evidence="1 2">
    <name type="scientific">Marinoscillum furvescens DSM 4134</name>
    <dbReference type="NCBI Taxonomy" id="1122208"/>
    <lineage>
        <taxon>Bacteria</taxon>
        <taxon>Pseudomonadati</taxon>
        <taxon>Bacteroidota</taxon>
        <taxon>Cytophagia</taxon>
        <taxon>Cytophagales</taxon>
        <taxon>Reichenbachiellaceae</taxon>
        <taxon>Marinoscillum</taxon>
    </lineage>
</organism>
<dbReference type="EMBL" id="QREG01000005">
    <property type="protein sequence ID" value="REE00415.1"/>
    <property type="molecule type" value="Genomic_DNA"/>
</dbReference>
<protein>
    <submittedName>
        <fullName evidence="1">Uncharacterized protein</fullName>
    </submittedName>
</protein>
<proteinExistence type="predicted"/>
<reference evidence="1 2" key="1">
    <citation type="submission" date="2018-07" db="EMBL/GenBank/DDBJ databases">
        <title>Genomic Encyclopedia of Type Strains, Phase IV (KMG-IV): sequencing the most valuable type-strain genomes for metagenomic binning, comparative biology and taxonomic classification.</title>
        <authorList>
            <person name="Goeker M."/>
        </authorList>
    </citation>
    <scope>NUCLEOTIDE SEQUENCE [LARGE SCALE GENOMIC DNA]</scope>
    <source>
        <strain evidence="1 2">DSM 4134</strain>
    </source>
</reference>
<dbReference type="RefSeq" id="WP_115867422.1">
    <property type="nucleotide sequence ID" value="NZ_QREG01000005.1"/>
</dbReference>
<evidence type="ECO:0000313" key="2">
    <source>
        <dbReference type="Proteomes" id="UP000256779"/>
    </source>
</evidence>
<dbReference type="AlphaFoldDB" id="A0A3D9L463"/>
<name>A0A3D9L463_MARFU</name>
<accession>A0A3D9L463</accession>
<dbReference type="OrthoDB" id="982438at2"/>
<dbReference type="Proteomes" id="UP000256779">
    <property type="component" value="Unassembled WGS sequence"/>
</dbReference>
<sequence>MTRKASPIYYEGHKIVRISDLPFSQASLFSGWVQPSSLLHFDAPGDQDCVRYEDYDYWFTNHFCAEQNLDEMI</sequence>